<dbReference type="GO" id="GO:0008270">
    <property type="term" value="F:zinc ion binding"/>
    <property type="evidence" value="ECO:0007669"/>
    <property type="project" value="UniProtKB-KW"/>
</dbReference>
<dbReference type="Proteomes" id="UP000694891">
    <property type="component" value="Unplaced"/>
</dbReference>
<keyword evidence="10" id="KW-0539">Nucleus</keyword>
<evidence type="ECO:0000256" key="7">
    <source>
        <dbReference type="ARBA" id="ARBA00023015"/>
    </source>
</evidence>
<keyword evidence="7" id="KW-0805">Transcription regulation</keyword>
<evidence type="ECO:0000256" key="14">
    <source>
        <dbReference type="PROSITE-ProRule" id="PRU00469"/>
    </source>
</evidence>
<keyword evidence="9" id="KW-0804">Transcription</keyword>
<name>A0A3B4ZDQ0_9TELE</name>
<dbReference type="Pfam" id="PF21886">
    <property type="entry name" value="BRF2-like_C_cyclin_rpt"/>
    <property type="match status" value="1"/>
</dbReference>
<feature type="compositionally biased region" description="Acidic residues" evidence="15">
    <location>
        <begin position="408"/>
        <end position="418"/>
    </location>
</feature>
<evidence type="ECO:0000256" key="4">
    <source>
        <dbReference type="ARBA" id="ARBA00022737"/>
    </source>
</evidence>
<dbReference type="STRING" id="144197.ENSSPAP00000004504"/>
<dbReference type="GO" id="GO:0070897">
    <property type="term" value="P:transcription preinitiation complex assembly"/>
    <property type="evidence" value="ECO:0007669"/>
    <property type="project" value="InterPro"/>
</dbReference>
<dbReference type="AlphaFoldDB" id="A0A3B4ZDQ0"/>
<reference evidence="19" key="2">
    <citation type="submission" date="2025-04" db="UniProtKB">
        <authorList>
            <consortium name="RefSeq"/>
        </authorList>
    </citation>
    <scope>IDENTIFICATION</scope>
</reference>
<organism evidence="17">
    <name type="scientific">Stegastes partitus</name>
    <name type="common">bicolor damselfish</name>
    <dbReference type="NCBI Taxonomy" id="144197"/>
    <lineage>
        <taxon>Eukaryota</taxon>
        <taxon>Metazoa</taxon>
        <taxon>Chordata</taxon>
        <taxon>Craniata</taxon>
        <taxon>Vertebrata</taxon>
        <taxon>Euteleostomi</taxon>
        <taxon>Actinopterygii</taxon>
        <taxon>Neopterygii</taxon>
        <taxon>Teleostei</taxon>
        <taxon>Neoteleostei</taxon>
        <taxon>Acanthomorphata</taxon>
        <taxon>Ovalentaria</taxon>
        <taxon>Pomacentridae</taxon>
        <taxon>Stegastes</taxon>
    </lineage>
</organism>
<evidence type="ECO:0000256" key="2">
    <source>
        <dbReference type="ARBA" id="ARBA00010857"/>
    </source>
</evidence>
<dbReference type="OrthoDB" id="2121711at2759"/>
<keyword evidence="8" id="KW-0010">Activator</keyword>
<keyword evidence="5 14" id="KW-0863">Zinc-finger</keyword>
<dbReference type="Ensembl" id="ENSSPAT00000004596.1">
    <property type="protein sequence ID" value="ENSSPAP00000004504.1"/>
    <property type="gene ID" value="ENSSPAG00000003496.1"/>
</dbReference>
<evidence type="ECO:0000313" key="19">
    <source>
        <dbReference type="RefSeq" id="XP_008291954.1"/>
    </source>
</evidence>
<dbReference type="GeneID" id="103366098"/>
<feature type="region of interest" description="Disordered" evidence="15">
    <location>
        <begin position="313"/>
        <end position="421"/>
    </location>
</feature>
<evidence type="ECO:0000256" key="10">
    <source>
        <dbReference type="ARBA" id="ARBA00023242"/>
    </source>
</evidence>
<gene>
    <name evidence="19" type="primary">brf2</name>
</gene>
<dbReference type="PROSITE" id="PS51134">
    <property type="entry name" value="ZF_TFIIB"/>
    <property type="match status" value="1"/>
</dbReference>
<dbReference type="CTD" id="55290"/>
<keyword evidence="6" id="KW-0862">Zinc</keyword>
<dbReference type="Gene3D" id="2.20.25.10">
    <property type="match status" value="1"/>
</dbReference>
<evidence type="ECO:0000256" key="13">
    <source>
        <dbReference type="ARBA" id="ARBA00045875"/>
    </source>
</evidence>
<dbReference type="Gene3D" id="1.10.472.10">
    <property type="entry name" value="Cyclin-like"/>
    <property type="match status" value="2"/>
</dbReference>
<dbReference type="InterPro" id="IPR054078">
    <property type="entry name" value="BRF2-like_C"/>
</dbReference>
<keyword evidence="3" id="KW-0479">Metal-binding</keyword>
<sequence>MFRSGLSCPGCGSSNIVDDDLYSQAQLVCVDCGSVVSEGSLADEPAGGAVVSYNRTTAVAKKPCMNLIQGVQRLKALCRILRVNSEIEDLSEKYYKQAYQHATFINVSLQKKETLAGCCVLLSCRLRNWPITMGTISCLVDADPNVVGAIYKEVLKILSIEAPTVNVTDVMEAHSQEYKISSLNVPEELAESTKDLTKRAVALVELAADSWIVTGRRPVPIMMAAMYLAWQSLKPNKHRLQLSLEKFCQIAQVKKHRVALTRIAEMKQVLCKLGKEIPWVREAVTPDNVVRQVEDILQHRYALMRRAMRAHEDTLQAESQAEPPTAPSQITEHVEQTPNAASVEQYKPDRAEQPGDEEANQGRAPEHGEAEESQDPESNWGKRVLFAPPCVIHPKRRRVEQPELQDVNGDEEISDSEIDSYIRTPREAREFALTQKVLSDKEKS</sequence>
<feature type="domain" description="TFIIB-type" evidence="16">
    <location>
        <begin position="4"/>
        <end position="37"/>
    </location>
</feature>
<evidence type="ECO:0000256" key="1">
    <source>
        <dbReference type="ARBA" id="ARBA00004123"/>
    </source>
</evidence>
<dbReference type="SUPFAM" id="SSF57783">
    <property type="entry name" value="Zinc beta-ribbon"/>
    <property type="match status" value="1"/>
</dbReference>
<evidence type="ECO:0000313" key="18">
    <source>
        <dbReference type="Proteomes" id="UP000694891"/>
    </source>
</evidence>
<evidence type="ECO:0000256" key="9">
    <source>
        <dbReference type="ARBA" id="ARBA00023163"/>
    </source>
</evidence>
<keyword evidence="18" id="KW-1185">Reference proteome</keyword>
<evidence type="ECO:0000313" key="17">
    <source>
        <dbReference type="Ensembl" id="ENSSPAP00000004504.1"/>
    </source>
</evidence>
<dbReference type="InterPro" id="IPR013137">
    <property type="entry name" value="Znf_TFIIB"/>
</dbReference>
<evidence type="ECO:0000256" key="5">
    <source>
        <dbReference type="ARBA" id="ARBA00022771"/>
    </source>
</evidence>
<dbReference type="RefSeq" id="XP_008291954.1">
    <property type="nucleotide sequence ID" value="XM_008293732.1"/>
</dbReference>
<reference evidence="17" key="1">
    <citation type="submission" date="2023-09" db="UniProtKB">
        <authorList>
            <consortium name="Ensembl"/>
        </authorList>
    </citation>
    <scope>IDENTIFICATION</scope>
</reference>
<evidence type="ECO:0000259" key="16">
    <source>
        <dbReference type="PROSITE" id="PS51134"/>
    </source>
</evidence>
<dbReference type="InterPro" id="IPR036915">
    <property type="entry name" value="Cyclin-like_sf"/>
</dbReference>
<dbReference type="PRINTS" id="PR00685">
    <property type="entry name" value="TIFACTORIIB"/>
</dbReference>
<evidence type="ECO:0000256" key="11">
    <source>
        <dbReference type="ARBA" id="ARBA00039848"/>
    </source>
</evidence>
<dbReference type="GO" id="GO:0017025">
    <property type="term" value="F:TBP-class protein binding"/>
    <property type="evidence" value="ECO:0007669"/>
    <property type="project" value="TreeGrafter"/>
</dbReference>
<comment type="function">
    <text evidence="13">General activator of RNA polymerase III transcription. Factor exclusively required for RNA polymerase III transcription of genes with promoter elements upstream of the initiation sites. Contributes to the regulation of gene expression; functions as activator in the absence of oxidative stress. Down-regulates expression of target genes in response to oxidative stress. Overexpression protects cells against apoptosis in response to oxidative stress.</text>
</comment>
<protein>
    <recommendedName>
        <fullName evidence="11">Transcription factor IIIB 50 kDa subunit</fullName>
    </recommendedName>
    <alternativeName>
        <fullName evidence="12">B-related factor 2</fullName>
    </alternativeName>
</protein>
<dbReference type="GO" id="GO:0097550">
    <property type="term" value="C:transcription preinitiation complex"/>
    <property type="evidence" value="ECO:0007669"/>
    <property type="project" value="TreeGrafter"/>
</dbReference>
<comment type="subcellular location">
    <subcellularLocation>
        <location evidence="1">Nucleus</location>
    </subcellularLocation>
</comment>
<accession>A0A3B4ZDQ0</accession>
<evidence type="ECO:0000256" key="8">
    <source>
        <dbReference type="ARBA" id="ARBA00023159"/>
    </source>
</evidence>
<dbReference type="PANTHER" id="PTHR11618:SF5">
    <property type="entry name" value="TRANSCRIPTION FACTOR IIIB 50 KDA SUBUNIT"/>
    <property type="match status" value="1"/>
</dbReference>
<evidence type="ECO:0000256" key="6">
    <source>
        <dbReference type="ARBA" id="ARBA00022833"/>
    </source>
</evidence>
<evidence type="ECO:0000256" key="3">
    <source>
        <dbReference type="ARBA" id="ARBA00022723"/>
    </source>
</evidence>
<dbReference type="Pfam" id="PF08271">
    <property type="entry name" value="Zn_Ribbon_TF"/>
    <property type="match status" value="1"/>
</dbReference>
<dbReference type="PANTHER" id="PTHR11618">
    <property type="entry name" value="TRANSCRIPTION INITIATION FACTOR IIB-RELATED"/>
    <property type="match status" value="1"/>
</dbReference>
<comment type="similarity">
    <text evidence="2">Belongs to the TFIIB family.</text>
</comment>
<evidence type="ECO:0000256" key="15">
    <source>
        <dbReference type="SAM" id="MobiDB-lite"/>
    </source>
</evidence>
<dbReference type="GeneTree" id="ENSGT00390000002288"/>
<dbReference type="GO" id="GO:0005634">
    <property type="term" value="C:nucleus"/>
    <property type="evidence" value="ECO:0007669"/>
    <property type="project" value="UniProtKB-SubCell"/>
</dbReference>
<dbReference type="InterPro" id="IPR000812">
    <property type="entry name" value="TFIIB"/>
</dbReference>
<evidence type="ECO:0000256" key="12">
    <source>
        <dbReference type="ARBA" id="ARBA00042630"/>
    </source>
</evidence>
<keyword evidence="4" id="KW-0677">Repeat</keyword>
<dbReference type="SUPFAM" id="SSF47954">
    <property type="entry name" value="Cyclin-like"/>
    <property type="match status" value="2"/>
</dbReference>
<feature type="compositionally biased region" description="Polar residues" evidence="15">
    <location>
        <begin position="327"/>
        <end position="342"/>
    </location>
</feature>
<proteinExistence type="inferred from homology"/>